<dbReference type="RefSeq" id="WP_194134385.1">
    <property type="nucleotide sequence ID" value="NZ_JADFFK010000006.1"/>
</dbReference>
<gene>
    <name evidence="3" type="ORF">IQ782_09475</name>
</gene>
<evidence type="ECO:0000313" key="4">
    <source>
        <dbReference type="Proteomes" id="UP000607796"/>
    </source>
</evidence>
<evidence type="ECO:0000256" key="1">
    <source>
        <dbReference type="SAM" id="MobiDB-lite"/>
    </source>
</evidence>
<protein>
    <submittedName>
        <fullName evidence="3">Chromosome partitioning protein ParB</fullName>
    </submittedName>
</protein>
<dbReference type="EMBL" id="JADFFK010000006">
    <property type="protein sequence ID" value="MBE9637067.1"/>
    <property type="molecule type" value="Genomic_DNA"/>
</dbReference>
<feature type="region of interest" description="Disordered" evidence="1">
    <location>
        <begin position="1"/>
        <end position="34"/>
    </location>
</feature>
<evidence type="ECO:0000313" key="3">
    <source>
        <dbReference type="EMBL" id="MBE9637067.1"/>
    </source>
</evidence>
<name>A0ABR9X0J6_9RHOB</name>
<organism evidence="3 4">
    <name type="scientific">Salipiger mangrovisoli</name>
    <dbReference type="NCBI Taxonomy" id="2865933"/>
    <lineage>
        <taxon>Bacteria</taxon>
        <taxon>Pseudomonadati</taxon>
        <taxon>Pseudomonadota</taxon>
        <taxon>Alphaproteobacteria</taxon>
        <taxon>Rhodobacterales</taxon>
        <taxon>Roseobacteraceae</taxon>
        <taxon>Salipiger</taxon>
    </lineage>
</organism>
<feature type="domain" description="ParB-like N-terminal" evidence="2">
    <location>
        <begin position="79"/>
        <end position="179"/>
    </location>
</feature>
<accession>A0ABR9X0J6</accession>
<feature type="compositionally biased region" description="Basic and acidic residues" evidence="1">
    <location>
        <begin position="13"/>
        <end position="24"/>
    </location>
</feature>
<dbReference type="InterPro" id="IPR036086">
    <property type="entry name" value="ParB/Sulfiredoxin_sf"/>
</dbReference>
<dbReference type="Proteomes" id="UP000607796">
    <property type="component" value="Unassembled WGS sequence"/>
</dbReference>
<comment type="caution">
    <text evidence="3">The sequence shown here is derived from an EMBL/GenBank/DDBJ whole genome shotgun (WGS) entry which is preliminary data.</text>
</comment>
<proteinExistence type="predicted"/>
<dbReference type="Pfam" id="PF02195">
    <property type="entry name" value="ParB_N"/>
    <property type="match status" value="1"/>
</dbReference>
<feature type="region of interest" description="Disordered" evidence="1">
    <location>
        <begin position="296"/>
        <end position="321"/>
    </location>
</feature>
<sequence>MVKRRKLETPSAEDLKRYEEEFRGETAPARGPLSAPIAQVAAETAASLDSRPSAVRVADAKTRADAERLREAEAKGLVVRELPVADIALEAMVRDRMALSREELDELKQSVIANGLRLPIEVWDMGEGSSPRWGLLSGYRRLMVFQELADYWQGEKFTVIPALVRDPDAMGGAFAAMVEENEVRSGLTHYERGRISVLSAQQGAFGSVEEAVNALFPVASKAKRSKIRSFALVFEELGDLLKFPEAMKETLGLKLAAALRDGQEGALRDVLCDPTRRNAEDEAALLGKALDALTPTVRNPARGGRPKKQAAPAARTTGSGVQLAAEEDARGWVIRVDGKRVDAELVESLMQNLERLLAPN</sequence>
<reference evidence="3 4" key="1">
    <citation type="journal article" date="2021" name="Int. J. Syst. Evol. Microbiol.">
        <title>Salipiger mangrovisoli sp. nov., isolated from mangrove soil and the proposal for the reclassification of Paraphaeobacter pallidus as Salipiger pallidus comb. nov.</title>
        <authorList>
            <person name="Du J."/>
            <person name="Liu Y."/>
            <person name="Pei T."/>
            <person name="Deng M.R."/>
            <person name="Zhu H."/>
        </authorList>
    </citation>
    <scope>NUCLEOTIDE SEQUENCE [LARGE SCALE GENOMIC DNA]</scope>
    <source>
        <strain evidence="3 4">6D45A</strain>
    </source>
</reference>
<keyword evidence="4" id="KW-1185">Reference proteome</keyword>
<evidence type="ECO:0000259" key="2">
    <source>
        <dbReference type="Pfam" id="PF02195"/>
    </source>
</evidence>
<dbReference type="InterPro" id="IPR003115">
    <property type="entry name" value="ParB_N"/>
</dbReference>
<dbReference type="Gene3D" id="3.90.1530.30">
    <property type="match status" value="1"/>
</dbReference>
<dbReference type="SUPFAM" id="SSF110849">
    <property type="entry name" value="ParB/Sulfiredoxin"/>
    <property type="match status" value="1"/>
</dbReference>